<proteinExistence type="predicted"/>
<evidence type="ECO:0000313" key="2">
    <source>
        <dbReference type="EMBL" id="BBM86971.1"/>
    </source>
</evidence>
<dbReference type="EMBL" id="AP019860">
    <property type="protein sequence ID" value="BBM86971.1"/>
    <property type="molecule type" value="Genomic_DNA"/>
</dbReference>
<dbReference type="KEGG" id="uam:UABAM_05373"/>
<name>A0A5S9F639_UABAM</name>
<dbReference type="AlphaFoldDB" id="A0A5S9F639"/>
<protein>
    <submittedName>
        <fullName evidence="2">Uncharacterized protein</fullName>
    </submittedName>
</protein>
<keyword evidence="1" id="KW-0472">Membrane</keyword>
<sequence>MRKSNTTGEAAILAIVVILLIAAGAGAWFYMMSYDGENQINFIKEQQYQRAKAILDPIFTDNSSFDSFKKDVVRDKIRLYLDYVYERLQPVIDKHNDSAKFVEEIHHCVNNRQLSAEEMAGVKKFVYETQEESSFQGKFGPELFKKNKDIYILLAYEKLNSLLGN</sequence>
<dbReference type="Proteomes" id="UP000326354">
    <property type="component" value="Chromosome"/>
</dbReference>
<feature type="transmembrane region" description="Helical" evidence="1">
    <location>
        <begin position="12"/>
        <end position="31"/>
    </location>
</feature>
<keyword evidence="3" id="KW-1185">Reference proteome</keyword>
<evidence type="ECO:0000313" key="3">
    <source>
        <dbReference type="Proteomes" id="UP000326354"/>
    </source>
</evidence>
<dbReference type="RefSeq" id="WP_151971005.1">
    <property type="nucleotide sequence ID" value="NZ_AP019860.1"/>
</dbReference>
<keyword evidence="1" id="KW-0812">Transmembrane</keyword>
<keyword evidence="1" id="KW-1133">Transmembrane helix</keyword>
<gene>
    <name evidence="2" type="ORF">UABAM_05373</name>
</gene>
<reference evidence="2 3" key="1">
    <citation type="submission" date="2019-08" db="EMBL/GenBank/DDBJ databases">
        <title>Complete genome sequence of Candidatus Uab amorphum.</title>
        <authorList>
            <person name="Shiratori T."/>
            <person name="Suzuki S."/>
            <person name="Kakizawa Y."/>
            <person name="Ishida K."/>
        </authorList>
    </citation>
    <scope>NUCLEOTIDE SEQUENCE [LARGE SCALE GENOMIC DNA]</scope>
    <source>
        <strain evidence="2 3">SRT547</strain>
    </source>
</reference>
<organism evidence="2 3">
    <name type="scientific">Uabimicrobium amorphum</name>
    <dbReference type="NCBI Taxonomy" id="2596890"/>
    <lineage>
        <taxon>Bacteria</taxon>
        <taxon>Pseudomonadati</taxon>
        <taxon>Planctomycetota</taxon>
        <taxon>Candidatus Uabimicrobiia</taxon>
        <taxon>Candidatus Uabimicrobiales</taxon>
        <taxon>Candidatus Uabimicrobiaceae</taxon>
        <taxon>Candidatus Uabimicrobium</taxon>
    </lineage>
</organism>
<evidence type="ECO:0000256" key="1">
    <source>
        <dbReference type="SAM" id="Phobius"/>
    </source>
</evidence>
<accession>A0A5S9F639</accession>